<dbReference type="InterPro" id="IPR000873">
    <property type="entry name" value="AMP-dep_synth/lig_dom"/>
</dbReference>
<proteinExistence type="inferred from homology"/>
<evidence type="ECO:0000256" key="1">
    <source>
        <dbReference type="ARBA" id="ARBA00004275"/>
    </source>
</evidence>
<dbReference type="InterPro" id="IPR020845">
    <property type="entry name" value="AMP-binding_CS"/>
</dbReference>
<keyword evidence="4" id="KW-0576">Peroxisome</keyword>
<dbReference type="Pfam" id="PF13193">
    <property type="entry name" value="AMP-binding_C"/>
    <property type="match status" value="1"/>
</dbReference>
<dbReference type="Pfam" id="PF00501">
    <property type="entry name" value="AMP-binding"/>
    <property type="match status" value="1"/>
</dbReference>
<dbReference type="Gene3D" id="3.30.300.30">
    <property type="match status" value="1"/>
</dbReference>
<dbReference type="Proteomes" id="UP001187531">
    <property type="component" value="Unassembled WGS sequence"/>
</dbReference>
<evidence type="ECO:0000313" key="8">
    <source>
        <dbReference type="Proteomes" id="UP001187531"/>
    </source>
</evidence>
<comment type="subcellular location">
    <subcellularLocation>
        <location evidence="1">Peroxisome</location>
    </subcellularLocation>
</comment>
<gene>
    <name evidence="7" type="ORF">QYM36_007460</name>
</gene>
<feature type="domain" description="AMP-dependent synthetase/ligase" evidence="5">
    <location>
        <begin position="32"/>
        <end position="398"/>
    </location>
</feature>
<dbReference type="GO" id="GO:0005777">
    <property type="term" value="C:peroxisome"/>
    <property type="evidence" value="ECO:0007669"/>
    <property type="project" value="UniProtKB-SubCell"/>
</dbReference>
<comment type="similarity">
    <text evidence="2">Belongs to the ATP-dependent AMP-binding enzyme family.</text>
</comment>
<dbReference type="PANTHER" id="PTHR24096:SF149">
    <property type="entry name" value="AMP-BINDING DOMAIN-CONTAINING PROTEIN-RELATED"/>
    <property type="match status" value="1"/>
</dbReference>
<comment type="caution">
    <text evidence="7">The sequence shown here is derived from an EMBL/GenBank/DDBJ whole genome shotgun (WGS) entry which is preliminary data.</text>
</comment>
<evidence type="ECO:0000256" key="2">
    <source>
        <dbReference type="ARBA" id="ARBA00006432"/>
    </source>
</evidence>
<keyword evidence="8" id="KW-1185">Reference proteome</keyword>
<dbReference type="EMBL" id="JAVRJZ010000001">
    <property type="protein sequence ID" value="KAK2726631.1"/>
    <property type="molecule type" value="Genomic_DNA"/>
</dbReference>
<organism evidence="7 8">
    <name type="scientific">Artemia franciscana</name>
    <name type="common">Brine shrimp</name>
    <name type="synonym">Artemia sanfranciscana</name>
    <dbReference type="NCBI Taxonomy" id="6661"/>
    <lineage>
        <taxon>Eukaryota</taxon>
        <taxon>Metazoa</taxon>
        <taxon>Ecdysozoa</taxon>
        <taxon>Arthropoda</taxon>
        <taxon>Crustacea</taxon>
        <taxon>Branchiopoda</taxon>
        <taxon>Anostraca</taxon>
        <taxon>Artemiidae</taxon>
        <taxon>Artemia</taxon>
    </lineage>
</organism>
<feature type="domain" description="AMP-binding enzyme C-terminal" evidence="6">
    <location>
        <begin position="449"/>
        <end position="523"/>
    </location>
</feature>
<dbReference type="InterPro" id="IPR025110">
    <property type="entry name" value="AMP-bd_C"/>
</dbReference>
<evidence type="ECO:0000256" key="3">
    <source>
        <dbReference type="ARBA" id="ARBA00022598"/>
    </source>
</evidence>
<name>A0AA88IMS0_ARTSF</name>
<dbReference type="PANTHER" id="PTHR24096">
    <property type="entry name" value="LONG-CHAIN-FATTY-ACID--COA LIGASE"/>
    <property type="match status" value="1"/>
</dbReference>
<protein>
    <submittedName>
        <fullName evidence="7">Uncharacterized protein</fullName>
    </submittedName>
</protein>
<dbReference type="InterPro" id="IPR045851">
    <property type="entry name" value="AMP-bd_C_sf"/>
</dbReference>
<dbReference type="Gene3D" id="3.40.50.12780">
    <property type="entry name" value="N-terminal domain of ligase-like"/>
    <property type="match status" value="1"/>
</dbReference>
<sequence>MSVKDHVVYSKKEFVEPPSIPVHKRLLDSLQKNLDRVADTEWIVNGETGKSIKYGEIHEAVTKVASYLHCKGFKHGHIIMMYCYNHQQFFLPVLGGWSLGGGITFASPGCLSSSVAHQVQSSKSTFIFVDKFTAHKAKTIKHQIPNLTLIGFDYTDEEVIDFQDLLNSKSMDKLPESQIDFENDIAYLPYSSGTTGTPKGIIHTHKSLSSMLQPAPRQQGIRFFVASQMFHATGFLIGLYCLEINTTMYFIPQYSDELFLHILHTYKPSLLFSLPPPLMMLIKNPNIKQYDLSSLKIIITGGSYMSAENQKALLARLPGVLDVSCSLGMTEVGGVTSFGMEFLFNPDLKELREKHRSSVGQPNAGMQFIVVDEDGKRLGPNEVGELCVNSKCMMKGYLCAEDTKTAFLDGKWIKTGDYGYYSEDGFIYWKERKKELLKYKGFHVVPTVLESMLLQHPKVQDAGIIGIPDEDVGELVAAAVVLNGNEATSEEILEFMNSQLSEYEQLRGGVKFFKALPYNDVGKLSRKELLKQWLSTFTENRKKCNFF</sequence>
<reference evidence="7" key="1">
    <citation type="submission" date="2023-07" db="EMBL/GenBank/DDBJ databases">
        <title>Chromosome-level genome assembly of Artemia franciscana.</title>
        <authorList>
            <person name="Jo E."/>
        </authorList>
    </citation>
    <scope>NUCLEOTIDE SEQUENCE</scope>
    <source>
        <tissue evidence="7">Whole body</tissue>
    </source>
</reference>
<dbReference type="SUPFAM" id="SSF56801">
    <property type="entry name" value="Acetyl-CoA synthetase-like"/>
    <property type="match status" value="1"/>
</dbReference>
<dbReference type="AlphaFoldDB" id="A0AA88IMS0"/>
<evidence type="ECO:0000259" key="6">
    <source>
        <dbReference type="Pfam" id="PF13193"/>
    </source>
</evidence>
<dbReference type="GO" id="GO:0016405">
    <property type="term" value="F:CoA-ligase activity"/>
    <property type="evidence" value="ECO:0007669"/>
    <property type="project" value="TreeGrafter"/>
</dbReference>
<evidence type="ECO:0000259" key="5">
    <source>
        <dbReference type="Pfam" id="PF00501"/>
    </source>
</evidence>
<evidence type="ECO:0000256" key="4">
    <source>
        <dbReference type="ARBA" id="ARBA00023140"/>
    </source>
</evidence>
<keyword evidence="3" id="KW-0436">Ligase</keyword>
<dbReference type="PROSITE" id="PS00455">
    <property type="entry name" value="AMP_BINDING"/>
    <property type="match status" value="1"/>
</dbReference>
<accession>A0AA88IMS0</accession>
<dbReference type="InterPro" id="IPR042099">
    <property type="entry name" value="ANL_N_sf"/>
</dbReference>
<evidence type="ECO:0000313" key="7">
    <source>
        <dbReference type="EMBL" id="KAK2726631.1"/>
    </source>
</evidence>